<dbReference type="eggNOG" id="COG0125">
    <property type="taxonomic scope" value="Bacteria"/>
</dbReference>
<gene>
    <name evidence="1" type="ORF">SYN_01139</name>
</gene>
<protein>
    <submittedName>
        <fullName evidence="1">Hypothetical cytosolic protein</fullName>
    </submittedName>
</protein>
<sequence>MMTDQKTLKIVEDLCGALAEEKVDYCHWKSNEALDRSASGDNDLDLLIGRADVRKLTEILYRLDFREARSDMDGRLPGILNYYGFDTGTGRLIHVHAHYQLVLGSDLSKNYRIPIERAYLDSSVQTELFRVPAPEFELVIFVLRMAFKHISWDSVLLRHGSLSPSEYRELAYLATPENLGKVGEVLRECLPYLDQDLFDACLQSLKPGCPLAKRVWTGQRLQRRLEACSRYPQALDIVSKFSRRLWAPVQSRILRRTFKRRVTHGGLLIAIVGGDGAGKTTVIEEVHKWLGRKFDVMKLHMGKPARSRTTILGSGFLKIGTMLGLYPATADLYAEEAEFPGYPFLIRMVFLAYDRYLTYLKARRFASNGGLVICDRYFLADLLTMDGPRCKMMAKAFNRSNFFMNWLIRIEASCYEKMMSPDLLIVLRLNPEIAVQRKTDETAVSVRARSTSIWEYDWSKTSACVVDSSRPKEEVLAQVQSLIWRYL</sequence>
<keyword evidence="2" id="KW-1185">Reference proteome</keyword>
<reference evidence="1 2" key="1">
    <citation type="journal article" date="2007" name="Proc. Natl. Acad. Sci. U.S.A.">
        <title>The genome of Syntrophus aciditrophicus: life at the thermodynamic limit of microbial growth.</title>
        <authorList>
            <person name="McInerney M.J."/>
            <person name="Rohlin L."/>
            <person name="Mouttaki H."/>
            <person name="Kim U."/>
            <person name="Krupp R.S."/>
            <person name="Rios-Hernandez L."/>
            <person name="Sieber J."/>
            <person name="Struchtemeyer C.G."/>
            <person name="Bhattacharyya A."/>
            <person name="Campbell J.W."/>
            <person name="Gunsalus R.P."/>
        </authorList>
    </citation>
    <scope>NUCLEOTIDE SEQUENCE [LARGE SCALE GENOMIC DNA]</scope>
    <source>
        <strain evidence="1 2">SB</strain>
    </source>
</reference>
<dbReference type="RefSeq" id="WP_011416301.1">
    <property type="nucleotide sequence ID" value="NC_007759.1"/>
</dbReference>
<dbReference type="KEGG" id="sat:SYN_01139"/>
<dbReference type="Gene3D" id="3.40.50.300">
    <property type="entry name" value="P-loop containing nucleotide triphosphate hydrolases"/>
    <property type="match status" value="1"/>
</dbReference>
<dbReference type="InParanoid" id="Q2LPR0"/>
<organism evidence="1 2">
    <name type="scientific">Syntrophus aciditrophicus (strain SB)</name>
    <dbReference type="NCBI Taxonomy" id="56780"/>
    <lineage>
        <taxon>Bacteria</taxon>
        <taxon>Pseudomonadati</taxon>
        <taxon>Thermodesulfobacteriota</taxon>
        <taxon>Syntrophia</taxon>
        <taxon>Syntrophales</taxon>
        <taxon>Syntrophaceae</taxon>
        <taxon>Syntrophus</taxon>
    </lineage>
</organism>
<dbReference type="OrthoDB" id="9774907at2"/>
<dbReference type="STRING" id="56780.SYN_01139"/>
<dbReference type="Proteomes" id="UP000001933">
    <property type="component" value="Chromosome"/>
</dbReference>
<accession>Q2LPR0</accession>
<dbReference type="SUPFAM" id="SSF52540">
    <property type="entry name" value="P-loop containing nucleoside triphosphate hydrolases"/>
    <property type="match status" value="1"/>
</dbReference>
<dbReference type="EMBL" id="CP000252">
    <property type="protein sequence ID" value="ABC76267.1"/>
    <property type="molecule type" value="Genomic_DNA"/>
</dbReference>
<name>Q2LPR0_SYNAS</name>
<evidence type="ECO:0000313" key="1">
    <source>
        <dbReference type="EMBL" id="ABC76267.1"/>
    </source>
</evidence>
<dbReference type="HOGENOM" id="CLU_527678_0_0_7"/>
<proteinExistence type="predicted"/>
<evidence type="ECO:0000313" key="2">
    <source>
        <dbReference type="Proteomes" id="UP000001933"/>
    </source>
</evidence>
<dbReference type="InterPro" id="IPR027417">
    <property type="entry name" value="P-loop_NTPase"/>
</dbReference>
<dbReference type="AlphaFoldDB" id="Q2LPR0"/>